<keyword evidence="3" id="KW-0216">Detoxification</keyword>
<dbReference type="PANTHER" id="PTHR42747:SF3">
    <property type="entry name" value="NITRONATE MONOOXYGENASE-RELATED"/>
    <property type="match status" value="1"/>
</dbReference>
<dbReference type="RefSeq" id="WP_344681359.1">
    <property type="nucleotide sequence ID" value="NZ_BAAAVT010000014.1"/>
</dbReference>
<evidence type="ECO:0000256" key="1">
    <source>
        <dbReference type="ARBA" id="ARBA00001917"/>
    </source>
</evidence>
<comment type="catalytic activity">
    <reaction evidence="9">
        <text>3 propionate 3-nitronate + 3 O2 + H2O = 3 3-oxopropanoate + 2 nitrate + nitrite + H2O2 + 3 H(+)</text>
        <dbReference type="Rhea" id="RHEA:57332"/>
        <dbReference type="ChEBI" id="CHEBI:15377"/>
        <dbReference type="ChEBI" id="CHEBI:15378"/>
        <dbReference type="ChEBI" id="CHEBI:15379"/>
        <dbReference type="ChEBI" id="CHEBI:16240"/>
        <dbReference type="ChEBI" id="CHEBI:16301"/>
        <dbReference type="ChEBI" id="CHEBI:17632"/>
        <dbReference type="ChEBI" id="CHEBI:33190"/>
        <dbReference type="ChEBI" id="CHEBI:136067"/>
    </reaction>
</comment>
<dbReference type="InterPro" id="IPR004136">
    <property type="entry name" value="NMO"/>
</dbReference>
<dbReference type="CDD" id="cd04730">
    <property type="entry name" value="NPD_like"/>
    <property type="match status" value="1"/>
</dbReference>
<protein>
    <recommendedName>
        <fullName evidence="8">Propionate 3-nitronate monooxygenase</fullName>
    </recommendedName>
</protein>
<gene>
    <name evidence="10" type="ORF">GCM10010529_22840</name>
</gene>
<keyword evidence="7 10" id="KW-0503">Monooxygenase</keyword>
<keyword evidence="6" id="KW-0560">Oxidoreductase</keyword>
<reference evidence="11" key="1">
    <citation type="journal article" date="2019" name="Int. J. Syst. Evol. Microbiol.">
        <title>The Global Catalogue of Microorganisms (GCM) 10K type strain sequencing project: providing services to taxonomists for standard genome sequencing and annotation.</title>
        <authorList>
            <consortium name="The Broad Institute Genomics Platform"/>
            <consortium name="The Broad Institute Genome Sequencing Center for Infectious Disease"/>
            <person name="Wu L."/>
            <person name="Ma J."/>
        </authorList>
    </citation>
    <scope>NUCLEOTIDE SEQUENCE [LARGE SCALE GENOMIC DNA]</scope>
    <source>
        <strain evidence="11">JCM 14309</strain>
    </source>
</reference>
<evidence type="ECO:0000256" key="4">
    <source>
        <dbReference type="ARBA" id="ARBA00022630"/>
    </source>
</evidence>
<dbReference type="PROSITE" id="PS00912">
    <property type="entry name" value="DHODEHASE_2"/>
    <property type="match status" value="1"/>
</dbReference>
<dbReference type="GO" id="GO:0004497">
    <property type="term" value="F:monooxygenase activity"/>
    <property type="evidence" value="ECO:0007669"/>
    <property type="project" value="UniProtKB-KW"/>
</dbReference>
<evidence type="ECO:0000256" key="8">
    <source>
        <dbReference type="ARBA" id="ARBA00031155"/>
    </source>
</evidence>
<name>A0ABP6M0Q1_9MICC</name>
<dbReference type="PANTHER" id="PTHR42747">
    <property type="entry name" value="NITRONATE MONOOXYGENASE-RELATED"/>
    <property type="match status" value="1"/>
</dbReference>
<accession>A0ABP6M0Q1</accession>
<evidence type="ECO:0000256" key="9">
    <source>
        <dbReference type="ARBA" id="ARBA00049401"/>
    </source>
</evidence>
<evidence type="ECO:0000256" key="3">
    <source>
        <dbReference type="ARBA" id="ARBA00022575"/>
    </source>
</evidence>
<proteinExistence type="inferred from homology"/>
<keyword evidence="11" id="KW-1185">Reference proteome</keyword>
<dbReference type="InterPro" id="IPR001295">
    <property type="entry name" value="Dihydroorotate_DH_CS"/>
</dbReference>
<dbReference type="Gene3D" id="3.20.20.70">
    <property type="entry name" value="Aldolase class I"/>
    <property type="match status" value="1"/>
</dbReference>
<dbReference type="SUPFAM" id="SSF51412">
    <property type="entry name" value="Inosine monophosphate dehydrogenase (IMPDH)"/>
    <property type="match status" value="1"/>
</dbReference>
<evidence type="ECO:0000256" key="7">
    <source>
        <dbReference type="ARBA" id="ARBA00023033"/>
    </source>
</evidence>
<dbReference type="Pfam" id="PF03060">
    <property type="entry name" value="NMO"/>
    <property type="match status" value="2"/>
</dbReference>
<keyword evidence="5" id="KW-0288">FMN</keyword>
<comment type="cofactor">
    <cofactor evidence="1">
        <name>FMN</name>
        <dbReference type="ChEBI" id="CHEBI:58210"/>
    </cofactor>
</comment>
<evidence type="ECO:0000256" key="5">
    <source>
        <dbReference type="ARBA" id="ARBA00022643"/>
    </source>
</evidence>
<evidence type="ECO:0000313" key="11">
    <source>
        <dbReference type="Proteomes" id="UP001500236"/>
    </source>
</evidence>
<evidence type="ECO:0000256" key="2">
    <source>
        <dbReference type="ARBA" id="ARBA00009881"/>
    </source>
</evidence>
<keyword evidence="4" id="KW-0285">Flavoprotein</keyword>
<dbReference type="EMBL" id="BAAAVT010000014">
    <property type="protein sequence ID" value="GAA3069834.1"/>
    <property type="molecule type" value="Genomic_DNA"/>
</dbReference>
<sequence length="375" mass="38598">MSTRLQRLLSQLRSPILQAPMAGGPATPALAAAVHCTGAFGQLAGGNLSAAALAAQLDDTRELLSSPAPPDGALPVEPLPVAPLPVGVNLFVPDPDTAEAAALEGYRAALRPVADALGAEVPEVPAWSDDDFPAKVELLVSRPVAVVSFTFGLPAAEVVRRLQEVGSAVVITVADRPGALRAAQLRPDGLVVQGQQAGGHRSVLDMRDDPDPIDTADLLRTVRGALEGRRDGDDGDGGSASLSLIGAGGVGTAEDVAALCDAGAQAVQVGTQFLTASEAGTRAPHREAVLDPARRETVVTRAFSGRPARGLRNRFIDQMDRHAVTGYPQVNQLTAPLRAAAAAAGDAEHLSLWAGTRTDACREEPAADVVARLTP</sequence>
<organism evidence="10 11">
    <name type="scientific">Nesterenkonia aethiopica</name>
    <dbReference type="NCBI Taxonomy" id="269144"/>
    <lineage>
        <taxon>Bacteria</taxon>
        <taxon>Bacillati</taxon>
        <taxon>Actinomycetota</taxon>
        <taxon>Actinomycetes</taxon>
        <taxon>Micrococcales</taxon>
        <taxon>Micrococcaceae</taxon>
        <taxon>Nesterenkonia</taxon>
    </lineage>
</organism>
<comment type="similarity">
    <text evidence="2">Belongs to the nitronate monooxygenase family. NMO class I subfamily.</text>
</comment>
<evidence type="ECO:0000313" key="10">
    <source>
        <dbReference type="EMBL" id="GAA3069834.1"/>
    </source>
</evidence>
<dbReference type="Proteomes" id="UP001500236">
    <property type="component" value="Unassembled WGS sequence"/>
</dbReference>
<evidence type="ECO:0000256" key="6">
    <source>
        <dbReference type="ARBA" id="ARBA00023002"/>
    </source>
</evidence>
<comment type="caution">
    <text evidence="10">The sequence shown here is derived from an EMBL/GenBank/DDBJ whole genome shotgun (WGS) entry which is preliminary data.</text>
</comment>
<dbReference type="InterPro" id="IPR013785">
    <property type="entry name" value="Aldolase_TIM"/>
</dbReference>